<evidence type="ECO:0000313" key="2">
    <source>
        <dbReference type="EMBL" id="MFD1150528.1"/>
    </source>
</evidence>
<protein>
    <recommendedName>
        <fullName evidence="4">Excreted virulence factor EspC (Type VII ESX diderm)</fullName>
    </recommendedName>
</protein>
<evidence type="ECO:0000313" key="3">
    <source>
        <dbReference type="Proteomes" id="UP001597168"/>
    </source>
</evidence>
<dbReference type="EMBL" id="JBHTLK010000165">
    <property type="protein sequence ID" value="MFD1150528.1"/>
    <property type="molecule type" value="Genomic_DNA"/>
</dbReference>
<proteinExistence type="predicted"/>
<comment type="caution">
    <text evidence="2">The sequence shown here is derived from an EMBL/GenBank/DDBJ whole genome shotgun (WGS) entry which is preliminary data.</text>
</comment>
<name>A0ABW3R0E2_9PSEU</name>
<organism evidence="2 3">
    <name type="scientific">Saccharothrix hoggarensis</name>
    <dbReference type="NCBI Taxonomy" id="913853"/>
    <lineage>
        <taxon>Bacteria</taxon>
        <taxon>Bacillati</taxon>
        <taxon>Actinomycetota</taxon>
        <taxon>Actinomycetes</taxon>
        <taxon>Pseudonocardiales</taxon>
        <taxon>Pseudonocardiaceae</taxon>
        <taxon>Saccharothrix</taxon>
    </lineage>
</organism>
<feature type="region of interest" description="Disordered" evidence="1">
    <location>
        <begin position="93"/>
        <end position="119"/>
    </location>
</feature>
<reference evidence="3" key="1">
    <citation type="journal article" date="2019" name="Int. J. Syst. Evol. Microbiol.">
        <title>The Global Catalogue of Microorganisms (GCM) 10K type strain sequencing project: providing services to taxonomists for standard genome sequencing and annotation.</title>
        <authorList>
            <consortium name="The Broad Institute Genomics Platform"/>
            <consortium name="The Broad Institute Genome Sequencing Center for Infectious Disease"/>
            <person name="Wu L."/>
            <person name="Ma J."/>
        </authorList>
    </citation>
    <scope>NUCLEOTIDE SEQUENCE [LARGE SCALE GENOMIC DNA]</scope>
    <source>
        <strain evidence="3">CCUG 60214</strain>
    </source>
</reference>
<accession>A0ABW3R0E2</accession>
<gene>
    <name evidence="2" type="ORF">ACFQ3T_25630</name>
</gene>
<dbReference type="Proteomes" id="UP001597168">
    <property type="component" value="Unassembled WGS sequence"/>
</dbReference>
<evidence type="ECO:0008006" key="4">
    <source>
        <dbReference type="Google" id="ProtNLM"/>
    </source>
</evidence>
<evidence type="ECO:0000256" key="1">
    <source>
        <dbReference type="SAM" id="MobiDB-lite"/>
    </source>
</evidence>
<keyword evidence="3" id="KW-1185">Reference proteome</keyword>
<sequence length="119" mass="12591">MVGFGAVPEELRRAAVEIGDAGDRTSGLVWCGPSGEYGHAGVAGAFEGFIEDMRAFVEHLRREAEEHAAGLREAASSYVEVDRAEALAFDRFGEGPGADISRRLATTPLTPLDRNGGVS</sequence>
<dbReference type="RefSeq" id="WP_380726692.1">
    <property type="nucleotide sequence ID" value="NZ_JBHTLK010000165.1"/>
</dbReference>